<dbReference type="InterPro" id="IPR018062">
    <property type="entry name" value="HTH_AraC-typ_CS"/>
</dbReference>
<dbReference type="PROSITE" id="PS00041">
    <property type="entry name" value="HTH_ARAC_FAMILY_1"/>
    <property type="match status" value="1"/>
</dbReference>
<proteinExistence type="predicted"/>
<dbReference type="SUPFAM" id="SSF46689">
    <property type="entry name" value="Homeodomain-like"/>
    <property type="match status" value="1"/>
</dbReference>
<gene>
    <name evidence="5" type="ORF">V4F39_11370</name>
</gene>
<dbReference type="InterPro" id="IPR009057">
    <property type="entry name" value="Homeodomain-like_sf"/>
</dbReference>
<dbReference type="InterPro" id="IPR035418">
    <property type="entry name" value="AraC-bd_2"/>
</dbReference>
<accession>A0AAW9QGJ5</accession>
<name>A0AAW9QGJ5_9BURK</name>
<dbReference type="InterPro" id="IPR018060">
    <property type="entry name" value="HTH_AraC"/>
</dbReference>
<keyword evidence="2" id="KW-0238">DNA-binding</keyword>
<keyword evidence="6" id="KW-1185">Reference proteome</keyword>
<keyword evidence="1" id="KW-0805">Transcription regulation</keyword>
<dbReference type="GO" id="GO:0003700">
    <property type="term" value="F:DNA-binding transcription factor activity"/>
    <property type="evidence" value="ECO:0007669"/>
    <property type="project" value="InterPro"/>
</dbReference>
<dbReference type="Pfam" id="PF14525">
    <property type="entry name" value="AraC_binding_2"/>
    <property type="match status" value="1"/>
</dbReference>
<evidence type="ECO:0000313" key="6">
    <source>
        <dbReference type="Proteomes" id="UP001336250"/>
    </source>
</evidence>
<dbReference type="Pfam" id="PF12833">
    <property type="entry name" value="HTH_18"/>
    <property type="match status" value="1"/>
</dbReference>
<comment type="caution">
    <text evidence="5">The sequence shown here is derived from an EMBL/GenBank/DDBJ whole genome shotgun (WGS) entry which is preliminary data.</text>
</comment>
<dbReference type="PANTHER" id="PTHR46796">
    <property type="entry name" value="HTH-TYPE TRANSCRIPTIONAL ACTIVATOR RHAS-RELATED"/>
    <property type="match status" value="1"/>
</dbReference>
<dbReference type="EMBL" id="JAZIBG010000025">
    <property type="protein sequence ID" value="MEF7614509.1"/>
    <property type="molecule type" value="Genomic_DNA"/>
</dbReference>
<organism evidence="5 6">
    <name type="scientific">Aquincola agrisoli</name>
    <dbReference type="NCBI Taxonomy" id="3119538"/>
    <lineage>
        <taxon>Bacteria</taxon>
        <taxon>Pseudomonadati</taxon>
        <taxon>Pseudomonadota</taxon>
        <taxon>Betaproteobacteria</taxon>
        <taxon>Burkholderiales</taxon>
        <taxon>Sphaerotilaceae</taxon>
        <taxon>Aquincola</taxon>
    </lineage>
</organism>
<evidence type="ECO:0000256" key="3">
    <source>
        <dbReference type="ARBA" id="ARBA00023163"/>
    </source>
</evidence>
<evidence type="ECO:0000256" key="1">
    <source>
        <dbReference type="ARBA" id="ARBA00023015"/>
    </source>
</evidence>
<dbReference type="RefSeq" id="WP_332289502.1">
    <property type="nucleotide sequence ID" value="NZ_JAZIBG010000025.1"/>
</dbReference>
<dbReference type="Gene3D" id="1.10.10.60">
    <property type="entry name" value="Homeodomain-like"/>
    <property type="match status" value="1"/>
</dbReference>
<dbReference type="SMART" id="SM00342">
    <property type="entry name" value="HTH_ARAC"/>
    <property type="match status" value="1"/>
</dbReference>
<reference evidence="5 6" key="1">
    <citation type="submission" date="2024-02" db="EMBL/GenBank/DDBJ databases">
        <title>Genome sequence of Aquincola sp. MAHUQ-54.</title>
        <authorList>
            <person name="Huq M.A."/>
        </authorList>
    </citation>
    <scope>NUCLEOTIDE SEQUENCE [LARGE SCALE GENOMIC DNA]</scope>
    <source>
        <strain evidence="5 6">MAHUQ-54</strain>
    </source>
</reference>
<dbReference type="PROSITE" id="PS01124">
    <property type="entry name" value="HTH_ARAC_FAMILY_2"/>
    <property type="match status" value="1"/>
</dbReference>
<protein>
    <submittedName>
        <fullName evidence="5">Helix-turn-helix domain-containing protein</fullName>
    </submittedName>
</protein>
<dbReference type="PANTHER" id="PTHR46796:SF6">
    <property type="entry name" value="ARAC SUBFAMILY"/>
    <property type="match status" value="1"/>
</dbReference>
<dbReference type="InterPro" id="IPR050204">
    <property type="entry name" value="AraC_XylS_family_regulators"/>
</dbReference>
<dbReference type="GO" id="GO:0043565">
    <property type="term" value="F:sequence-specific DNA binding"/>
    <property type="evidence" value="ECO:0007669"/>
    <property type="project" value="InterPro"/>
</dbReference>
<evidence type="ECO:0000313" key="5">
    <source>
        <dbReference type="EMBL" id="MEF7614509.1"/>
    </source>
</evidence>
<dbReference type="AlphaFoldDB" id="A0AAW9QGJ5"/>
<evidence type="ECO:0000256" key="2">
    <source>
        <dbReference type="ARBA" id="ARBA00023125"/>
    </source>
</evidence>
<keyword evidence="3" id="KW-0804">Transcription</keyword>
<evidence type="ECO:0000259" key="4">
    <source>
        <dbReference type="PROSITE" id="PS01124"/>
    </source>
</evidence>
<sequence length="350" mass="38126">MNVGQVVEDAPPAKLAEIRFCTEGLSDEDRFDAWRQRVDGLYGVSPSSEGGTPAFCMDTSSWQLGQIIAGTAAFGPCEQERTAQRIRADGVDHYRLTLVTHGALRVESDGRRTEIGQGHILFTDMSRPERRSISAGSNVSVFIAREVLDEALPRPLDVHGFVPAGALAMLLRSHLQSLAQLLPSLSVAEAASLWQPTVQMIAACIAPDAARLAEARGAAEVTLLRQVCRYIEMHLKDADLSPQDIASALKLSRATLYRLFEPLGGVAAYVKERRLNHIHELLCNADGRIHLGRISDTYGFKSAAHFSTAFRKHFGFSPSDSKAHGALAWGPAGASTRDLGSFGRWLRALR</sequence>
<feature type="domain" description="HTH araC/xylS-type" evidence="4">
    <location>
        <begin position="225"/>
        <end position="324"/>
    </location>
</feature>
<dbReference type="Proteomes" id="UP001336250">
    <property type="component" value="Unassembled WGS sequence"/>
</dbReference>